<sequence>MIAPDHISGLLGEKDQKRLIRLSRRGAVGPTAIYYAGVTAPIISASMSVMMRNATEMAGLSPYWQWFLSALVAAFAGISWYLIFIRWSYRSPVDVFGASPLETEISVMDEYLKVRRGGIETRIDWASVAAVKSSRGFTSVQIQGADALIIPDEWFNKDKQARRNFVERLKQKAGV</sequence>
<evidence type="ECO:0000256" key="1">
    <source>
        <dbReference type="SAM" id="Phobius"/>
    </source>
</evidence>
<proteinExistence type="predicted"/>
<feature type="transmembrane region" description="Helical" evidence="1">
    <location>
        <begin position="27"/>
        <end position="51"/>
    </location>
</feature>
<keyword evidence="1" id="KW-1133">Transmembrane helix</keyword>
<evidence type="ECO:0000313" key="2">
    <source>
        <dbReference type="EMBL" id="CUS57164.1"/>
    </source>
</evidence>
<dbReference type="AlphaFoldDB" id="A0A160U2W2"/>
<keyword evidence="1" id="KW-0812">Transmembrane</keyword>
<gene>
    <name evidence="2" type="ORF">MGWOODY_Hyp767</name>
</gene>
<evidence type="ECO:0008006" key="3">
    <source>
        <dbReference type="Google" id="ProtNLM"/>
    </source>
</evidence>
<organism evidence="2">
    <name type="scientific">hydrothermal vent metagenome</name>
    <dbReference type="NCBI Taxonomy" id="652676"/>
    <lineage>
        <taxon>unclassified sequences</taxon>
        <taxon>metagenomes</taxon>
        <taxon>ecological metagenomes</taxon>
    </lineage>
</organism>
<name>A0A160U2W2_9ZZZZ</name>
<dbReference type="EMBL" id="CZQD01000038">
    <property type="protein sequence ID" value="CUS57164.1"/>
    <property type="molecule type" value="Genomic_DNA"/>
</dbReference>
<feature type="transmembrane region" description="Helical" evidence="1">
    <location>
        <begin position="63"/>
        <end position="83"/>
    </location>
</feature>
<accession>A0A160U2W2</accession>
<keyword evidence="1" id="KW-0472">Membrane</keyword>
<reference evidence="2" key="1">
    <citation type="submission" date="2015-10" db="EMBL/GenBank/DDBJ databases">
        <authorList>
            <person name="Gilbert D.G."/>
        </authorList>
    </citation>
    <scope>NUCLEOTIDE SEQUENCE</scope>
</reference>
<protein>
    <recommendedName>
        <fullName evidence="3">YcxB-like protein domain-containing protein</fullName>
    </recommendedName>
</protein>